<feature type="domain" description="RWD" evidence="2">
    <location>
        <begin position="9"/>
        <end position="115"/>
    </location>
</feature>
<dbReference type="EMBL" id="JBJJXI010000136">
    <property type="protein sequence ID" value="KAL3388071.1"/>
    <property type="molecule type" value="Genomic_DNA"/>
</dbReference>
<sequence length="238" mass="27620">MNYEEEQSNELEALDSIYYGELEILGANPKKFTIPIKSEEFEPETNNGLGCRLEFTYTPKYPDDPVLVTIEDEENFREGDKDRLMEFLQEQIKDNLGTVVVFTLVSAAQEWLNVQWDQIKVDREEHAAKKLIEEEEAERKRFEGTRVTVETFLCWKEKFNEETGINKKRAIAEKEGKKLTGKELFMTDKTLFNSDLKFLEEGETVKVDESLFQNLDDLDLDDDDDDDPDYNPGDSDSA</sequence>
<feature type="region of interest" description="Disordered" evidence="1">
    <location>
        <begin position="216"/>
        <end position="238"/>
    </location>
</feature>
<dbReference type="Gene3D" id="6.20.400.10">
    <property type="match status" value="1"/>
</dbReference>
<evidence type="ECO:0000313" key="4">
    <source>
        <dbReference type="Proteomes" id="UP001627154"/>
    </source>
</evidence>
<accession>A0ABD2W5C1</accession>
<protein>
    <recommendedName>
        <fullName evidence="2">RWD domain-containing protein</fullName>
    </recommendedName>
</protein>
<feature type="compositionally biased region" description="Acidic residues" evidence="1">
    <location>
        <begin position="216"/>
        <end position="229"/>
    </location>
</feature>
<keyword evidence="4" id="KW-1185">Reference proteome</keyword>
<dbReference type="InterPro" id="IPR032378">
    <property type="entry name" value="ZC3H15/TMA46_C"/>
</dbReference>
<name>A0ABD2W5C1_9HYME</name>
<evidence type="ECO:0000313" key="3">
    <source>
        <dbReference type="EMBL" id="KAL3388071.1"/>
    </source>
</evidence>
<proteinExistence type="predicted"/>
<dbReference type="InterPro" id="IPR016135">
    <property type="entry name" value="UBQ-conjugating_enzyme/RWD"/>
</dbReference>
<dbReference type="InterPro" id="IPR006575">
    <property type="entry name" value="RWD_dom"/>
</dbReference>
<dbReference type="Pfam" id="PF05773">
    <property type="entry name" value="RWD"/>
    <property type="match status" value="1"/>
</dbReference>
<dbReference type="CDD" id="cd23816">
    <property type="entry name" value="RWD_RWDD1"/>
    <property type="match status" value="1"/>
</dbReference>
<comment type="caution">
    <text evidence="3">The sequence shown here is derived from an EMBL/GenBank/DDBJ whole genome shotgun (WGS) entry which is preliminary data.</text>
</comment>
<dbReference type="SUPFAM" id="SSF54495">
    <property type="entry name" value="UBC-like"/>
    <property type="match status" value="1"/>
</dbReference>
<reference evidence="3 4" key="1">
    <citation type="journal article" date="2024" name="bioRxiv">
        <title>A reference genome for Trichogramma kaykai: A tiny desert-dwelling parasitoid wasp with competing sex-ratio distorters.</title>
        <authorList>
            <person name="Culotta J."/>
            <person name="Lindsey A.R."/>
        </authorList>
    </citation>
    <scope>NUCLEOTIDE SEQUENCE [LARGE SCALE GENOMIC DNA]</scope>
    <source>
        <strain evidence="3 4">KSX58</strain>
    </source>
</reference>
<dbReference type="Proteomes" id="UP001627154">
    <property type="component" value="Unassembled WGS sequence"/>
</dbReference>
<organism evidence="3 4">
    <name type="scientific">Trichogramma kaykai</name>
    <dbReference type="NCBI Taxonomy" id="54128"/>
    <lineage>
        <taxon>Eukaryota</taxon>
        <taxon>Metazoa</taxon>
        <taxon>Ecdysozoa</taxon>
        <taxon>Arthropoda</taxon>
        <taxon>Hexapoda</taxon>
        <taxon>Insecta</taxon>
        <taxon>Pterygota</taxon>
        <taxon>Neoptera</taxon>
        <taxon>Endopterygota</taxon>
        <taxon>Hymenoptera</taxon>
        <taxon>Apocrita</taxon>
        <taxon>Proctotrupomorpha</taxon>
        <taxon>Chalcidoidea</taxon>
        <taxon>Trichogrammatidae</taxon>
        <taxon>Trichogramma</taxon>
    </lineage>
</organism>
<evidence type="ECO:0000259" key="2">
    <source>
        <dbReference type="PROSITE" id="PS50908"/>
    </source>
</evidence>
<dbReference type="Pfam" id="PF16543">
    <property type="entry name" value="DFRP_C"/>
    <property type="match status" value="1"/>
</dbReference>
<dbReference type="SMART" id="SM00591">
    <property type="entry name" value="RWD"/>
    <property type="match status" value="1"/>
</dbReference>
<dbReference type="InterPro" id="IPR040213">
    <property type="entry name" value="GIR2-like"/>
</dbReference>
<dbReference type="Gene3D" id="3.10.110.10">
    <property type="entry name" value="Ubiquitin Conjugating Enzyme"/>
    <property type="match status" value="1"/>
</dbReference>
<dbReference type="AlphaFoldDB" id="A0ABD2W5C1"/>
<dbReference type="FunFam" id="3.10.110.10:FF:000075">
    <property type="entry name" value="RWD domain-containing protein (Gir2)"/>
    <property type="match status" value="1"/>
</dbReference>
<dbReference type="PANTHER" id="PTHR12292">
    <property type="entry name" value="RWD DOMAIN-CONTAINING PROTEIN"/>
    <property type="match status" value="1"/>
</dbReference>
<evidence type="ECO:0000256" key="1">
    <source>
        <dbReference type="SAM" id="MobiDB-lite"/>
    </source>
</evidence>
<gene>
    <name evidence="3" type="ORF">TKK_017131</name>
</gene>
<dbReference type="PROSITE" id="PS50908">
    <property type="entry name" value="RWD"/>
    <property type="match status" value="1"/>
</dbReference>